<dbReference type="GO" id="GO:0016787">
    <property type="term" value="F:hydrolase activity"/>
    <property type="evidence" value="ECO:0007669"/>
    <property type="project" value="UniProtKB-KW"/>
</dbReference>
<name>A0A437PMR8_9BACT</name>
<evidence type="ECO:0000313" key="3">
    <source>
        <dbReference type="Proteomes" id="UP000282832"/>
    </source>
</evidence>
<keyword evidence="3" id="KW-1185">Reference proteome</keyword>
<dbReference type="Pfam" id="PF21906">
    <property type="entry name" value="WHD_NrtR"/>
    <property type="match status" value="1"/>
</dbReference>
<dbReference type="PANTHER" id="PTHR43736:SF4">
    <property type="entry name" value="SLR1690 PROTEIN"/>
    <property type="match status" value="1"/>
</dbReference>
<dbReference type="RefSeq" id="WP_127805315.1">
    <property type="nucleotide sequence ID" value="NZ_SACY01000005.1"/>
</dbReference>
<dbReference type="OrthoDB" id="9786141at2"/>
<protein>
    <submittedName>
        <fullName evidence="2">NUDIX hydrolase</fullName>
    </submittedName>
</protein>
<dbReference type="SUPFAM" id="SSF55811">
    <property type="entry name" value="Nudix"/>
    <property type="match status" value="1"/>
</dbReference>
<gene>
    <name evidence="2" type="ORF">EOJ36_11000</name>
</gene>
<feature type="domain" description="Nudix hydrolase" evidence="1">
    <location>
        <begin position="9"/>
        <end position="165"/>
    </location>
</feature>
<accession>A0A437PMR8</accession>
<dbReference type="PANTHER" id="PTHR43736">
    <property type="entry name" value="ADP-RIBOSE PYROPHOSPHATASE"/>
    <property type="match status" value="1"/>
</dbReference>
<dbReference type="InterPro" id="IPR036388">
    <property type="entry name" value="WH-like_DNA-bd_sf"/>
</dbReference>
<dbReference type="Gene3D" id="1.10.10.10">
    <property type="entry name" value="Winged helix-like DNA-binding domain superfamily/Winged helix DNA-binding domain"/>
    <property type="match status" value="1"/>
</dbReference>
<evidence type="ECO:0000259" key="1">
    <source>
        <dbReference type="PROSITE" id="PS51462"/>
    </source>
</evidence>
<dbReference type="InterPro" id="IPR000086">
    <property type="entry name" value="NUDIX_hydrolase_dom"/>
</dbReference>
<organism evidence="2 3">
    <name type="scientific">Sandaracinomonas limnophila</name>
    <dbReference type="NCBI Taxonomy" id="1862386"/>
    <lineage>
        <taxon>Bacteria</taxon>
        <taxon>Pseudomonadati</taxon>
        <taxon>Bacteroidota</taxon>
        <taxon>Cytophagia</taxon>
        <taxon>Cytophagales</taxon>
        <taxon>Flectobacillaceae</taxon>
        <taxon>Sandaracinomonas</taxon>
    </lineage>
</organism>
<dbReference type="CDD" id="cd18873">
    <property type="entry name" value="NUDIX_NadM_like"/>
    <property type="match status" value="1"/>
</dbReference>
<dbReference type="PROSITE" id="PS51462">
    <property type="entry name" value="NUDIX"/>
    <property type="match status" value="1"/>
</dbReference>
<sequence length="236" mass="27914">MNLGVEKYIPHLSLDCVVFGFENNELKVLISKFKFGEELWNFPGGYIGWEESIEEAAQRVLQNRTSLKNIYLEQFRVFGQKDRILNSPHRDFIRAKLIEQYNESDANWMMGRFVCVGFYALVDIAKVHPKVGKMDLKLEWRSLNDLPEMVHDHREILNYAIEAVRQDMNEKSLAKNLLPEHFTMKELMELYEAVFDKKFSMNNFQKKMLEQGKLERLEKKYTGASNKAPYLYRFLP</sequence>
<dbReference type="Proteomes" id="UP000282832">
    <property type="component" value="Unassembled WGS sequence"/>
</dbReference>
<proteinExistence type="predicted"/>
<dbReference type="InterPro" id="IPR036390">
    <property type="entry name" value="WH_DNA-bd_sf"/>
</dbReference>
<reference evidence="2 3" key="1">
    <citation type="submission" date="2019-01" db="EMBL/GenBank/DDBJ databases">
        <authorList>
            <person name="Chen W.-M."/>
        </authorList>
    </citation>
    <scope>NUCLEOTIDE SEQUENCE [LARGE SCALE GENOMIC DNA]</scope>
    <source>
        <strain evidence="2 3">FSY-15</strain>
    </source>
</reference>
<dbReference type="SUPFAM" id="SSF46785">
    <property type="entry name" value="Winged helix' DNA-binding domain"/>
    <property type="match status" value="1"/>
</dbReference>
<dbReference type="InterPro" id="IPR015797">
    <property type="entry name" value="NUDIX_hydrolase-like_dom_sf"/>
</dbReference>
<evidence type="ECO:0000313" key="2">
    <source>
        <dbReference type="EMBL" id="RVU23596.1"/>
    </source>
</evidence>
<dbReference type="Gene3D" id="3.90.79.10">
    <property type="entry name" value="Nucleoside Triphosphate Pyrophosphohydrolase"/>
    <property type="match status" value="1"/>
</dbReference>
<dbReference type="EMBL" id="SACY01000005">
    <property type="protein sequence ID" value="RVU23596.1"/>
    <property type="molecule type" value="Genomic_DNA"/>
</dbReference>
<dbReference type="AlphaFoldDB" id="A0A437PMR8"/>
<dbReference type="Pfam" id="PF00293">
    <property type="entry name" value="NUDIX"/>
    <property type="match status" value="1"/>
</dbReference>
<keyword evidence="2" id="KW-0378">Hydrolase</keyword>
<dbReference type="InterPro" id="IPR054105">
    <property type="entry name" value="WHD_NrtR"/>
</dbReference>
<comment type="caution">
    <text evidence="2">The sequence shown here is derived from an EMBL/GenBank/DDBJ whole genome shotgun (WGS) entry which is preliminary data.</text>
</comment>